<reference evidence="2 3" key="1">
    <citation type="submission" date="2018-02" db="EMBL/GenBank/DDBJ databases">
        <title>Fusarium culmorum secondary metabolites in fungal-bacterial-plant interactions.</title>
        <authorList>
            <person name="Schmidt R."/>
        </authorList>
    </citation>
    <scope>NUCLEOTIDE SEQUENCE [LARGE SCALE GENOMIC DNA]</scope>
    <source>
        <strain evidence="2 3">PV</strain>
    </source>
</reference>
<feature type="region of interest" description="Disordered" evidence="1">
    <location>
        <begin position="359"/>
        <end position="383"/>
    </location>
</feature>
<protein>
    <submittedName>
        <fullName evidence="2">Uncharacterized protein</fullName>
    </submittedName>
</protein>
<dbReference type="OMA" id="YMAKGHK"/>
<gene>
    <name evidence="2" type="ORF">FCULG_00009061</name>
</gene>
<dbReference type="Proteomes" id="UP000241587">
    <property type="component" value="Unassembled WGS sequence"/>
</dbReference>
<sequence length="563" mass="59613">MSSVFTITVTNNVGYDVDIFNVFKSNPNPTSGTTVASTYTKLATVPNGAVAQQVQGVPDGSSLQAMITGNIATLNGNYYQQFPVAVMAVSEFSPTLAFTLTSDMLQNMVDSFQLIKYMQAYPSSPLAKGFRAALAQKVPTEAINTFFPGNASFKQCTYSTWNTVFTWQTQFTSAWQGKYYLYTTDSSSADSTATPPATPTAPTLVATLVITASAAASSAELTMAAKGGQSTTVVMPGDGTMQEDNAGTGNLSVSLNPVWMSVVQTSDKTGDAYTVIGAALAGTINNVNVAGNINPLVIPSIPSTSPTFGSVMSSICHYSDKLGSLIGILTGVATVLIMFKDSKAAEKQRILDAQKEAKTEADAKEKEAKIKEESNAKFQSELSQVSPTIEQRASQAEVGYKEVAVADNVQKDITSVLGEGKELEQALTDGTSDPAIEKTASDLRGAFGNLTDADNPDTSLAQAEGDLKHVDKTVENTSEDLKNEVQNANNTASQGEETAEQGVEKVAKDVKKQAEKTEEVKKEEEAEAEAKESDPVDDKEFGNEKREGEGEGGGDHVVEAEGK</sequence>
<dbReference type="EMBL" id="PVEM01000016">
    <property type="protein sequence ID" value="PTD03105.1"/>
    <property type="molecule type" value="Genomic_DNA"/>
</dbReference>
<proteinExistence type="predicted"/>
<feature type="region of interest" description="Disordered" evidence="1">
    <location>
        <begin position="477"/>
        <end position="563"/>
    </location>
</feature>
<dbReference type="OrthoDB" id="4850485at2759"/>
<evidence type="ECO:0000313" key="3">
    <source>
        <dbReference type="Proteomes" id="UP000241587"/>
    </source>
</evidence>
<feature type="compositionally biased region" description="Basic and acidic residues" evidence="1">
    <location>
        <begin position="502"/>
        <end position="563"/>
    </location>
</feature>
<dbReference type="AlphaFoldDB" id="A0A2T4GHY3"/>
<evidence type="ECO:0000256" key="1">
    <source>
        <dbReference type="SAM" id="MobiDB-lite"/>
    </source>
</evidence>
<comment type="caution">
    <text evidence="2">The sequence shown here is derived from an EMBL/GenBank/DDBJ whole genome shotgun (WGS) entry which is preliminary data.</text>
</comment>
<feature type="compositionally biased region" description="Basic and acidic residues" evidence="1">
    <location>
        <begin position="359"/>
        <end position="375"/>
    </location>
</feature>
<keyword evidence="3" id="KW-1185">Reference proteome</keyword>
<evidence type="ECO:0000313" key="2">
    <source>
        <dbReference type="EMBL" id="PTD03105.1"/>
    </source>
</evidence>
<name>A0A2T4GHY3_FUSCU</name>
<feature type="compositionally biased region" description="Polar residues" evidence="1">
    <location>
        <begin position="484"/>
        <end position="496"/>
    </location>
</feature>
<organism evidence="2 3">
    <name type="scientific">Fusarium culmorum</name>
    <dbReference type="NCBI Taxonomy" id="5516"/>
    <lineage>
        <taxon>Eukaryota</taxon>
        <taxon>Fungi</taxon>
        <taxon>Dikarya</taxon>
        <taxon>Ascomycota</taxon>
        <taxon>Pezizomycotina</taxon>
        <taxon>Sordariomycetes</taxon>
        <taxon>Hypocreomycetidae</taxon>
        <taxon>Hypocreales</taxon>
        <taxon>Nectriaceae</taxon>
        <taxon>Fusarium</taxon>
    </lineage>
</organism>
<accession>A0A2T4GHY3</accession>